<dbReference type="PANTHER" id="PTHR10509:SF14">
    <property type="entry name" value="CAFFEOYL-COA O-METHYLTRANSFERASE 3-RELATED"/>
    <property type="match status" value="1"/>
</dbReference>
<dbReference type="InterPro" id="IPR002935">
    <property type="entry name" value="SAM_O-MeTrfase"/>
</dbReference>
<evidence type="ECO:0000313" key="4">
    <source>
        <dbReference type="EMBL" id="OKH28542.1"/>
    </source>
</evidence>
<organism evidence="4 5">
    <name type="scientific">Chroogloeocystis siderophila 5.2 s.c.1</name>
    <dbReference type="NCBI Taxonomy" id="247279"/>
    <lineage>
        <taxon>Bacteria</taxon>
        <taxon>Bacillati</taxon>
        <taxon>Cyanobacteriota</taxon>
        <taxon>Cyanophyceae</taxon>
        <taxon>Oscillatoriophycideae</taxon>
        <taxon>Chroococcales</taxon>
        <taxon>Chroococcaceae</taxon>
        <taxon>Chroogloeocystis</taxon>
    </lineage>
</organism>
<protein>
    <recommendedName>
        <fullName evidence="6">Methyltransferase</fullName>
    </recommendedName>
</protein>
<dbReference type="OrthoDB" id="9799672at2"/>
<dbReference type="GO" id="GO:0032259">
    <property type="term" value="P:methylation"/>
    <property type="evidence" value="ECO:0007669"/>
    <property type="project" value="UniProtKB-KW"/>
</dbReference>
<dbReference type="GO" id="GO:0008757">
    <property type="term" value="F:S-adenosylmethionine-dependent methyltransferase activity"/>
    <property type="evidence" value="ECO:0007669"/>
    <property type="project" value="TreeGrafter"/>
</dbReference>
<dbReference type="AlphaFoldDB" id="A0A1U7HY69"/>
<gene>
    <name evidence="4" type="ORF">NIES1031_04755</name>
</gene>
<dbReference type="PANTHER" id="PTHR10509">
    <property type="entry name" value="O-METHYLTRANSFERASE-RELATED"/>
    <property type="match status" value="1"/>
</dbReference>
<accession>A0A1U7HY69</accession>
<dbReference type="GO" id="GO:0008171">
    <property type="term" value="F:O-methyltransferase activity"/>
    <property type="evidence" value="ECO:0007669"/>
    <property type="project" value="InterPro"/>
</dbReference>
<dbReference type="Proteomes" id="UP000185984">
    <property type="component" value="Unassembled WGS sequence"/>
</dbReference>
<dbReference type="EMBL" id="MRCC01000003">
    <property type="protein sequence ID" value="OKH28542.1"/>
    <property type="molecule type" value="Genomic_DNA"/>
</dbReference>
<comment type="caution">
    <text evidence="4">The sequence shown here is derived from an EMBL/GenBank/DDBJ whole genome shotgun (WGS) entry which is preliminary data.</text>
</comment>
<dbReference type="Pfam" id="PF01596">
    <property type="entry name" value="Methyltransf_3"/>
    <property type="match status" value="1"/>
</dbReference>
<dbReference type="PROSITE" id="PS51682">
    <property type="entry name" value="SAM_OMT_I"/>
    <property type="match status" value="1"/>
</dbReference>
<evidence type="ECO:0000256" key="1">
    <source>
        <dbReference type="ARBA" id="ARBA00022603"/>
    </source>
</evidence>
<sequence>MTTVNETIEYNEQLSQYIRNLFVVEDETLQQIRERPSKEGLPPHDINPEEGRFLQLLVRASNAKSAVEFGTLVGYSSIWIARGLAPEGKLFTFEKEPMCADIAKDNFAKANVAHQIELLCGDAHALVDSIAAQGPFDFVFIDAEKTGYIDYFEWALENTRPGGFIVAHNVFLHRTILDADTTDEGVKAMQMFHKHVATSNRVMSTVFPAGDGTLVAVTA</sequence>
<dbReference type="InterPro" id="IPR050362">
    <property type="entry name" value="Cation-dep_OMT"/>
</dbReference>
<dbReference type="Gene3D" id="3.40.50.150">
    <property type="entry name" value="Vaccinia Virus protein VP39"/>
    <property type="match status" value="1"/>
</dbReference>
<dbReference type="SUPFAM" id="SSF53335">
    <property type="entry name" value="S-adenosyl-L-methionine-dependent methyltransferases"/>
    <property type="match status" value="1"/>
</dbReference>
<keyword evidence="1" id="KW-0489">Methyltransferase</keyword>
<keyword evidence="2" id="KW-0808">Transferase</keyword>
<evidence type="ECO:0000256" key="3">
    <source>
        <dbReference type="ARBA" id="ARBA00022691"/>
    </source>
</evidence>
<keyword evidence="5" id="KW-1185">Reference proteome</keyword>
<proteinExistence type="predicted"/>
<evidence type="ECO:0000313" key="5">
    <source>
        <dbReference type="Proteomes" id="UP000185984"/>
    </source>
</evidence>
<keyword evidence="3" id="KW-0949">S-adenosyl-L-methionine</keyword>
<reference evidence="4 5" key="1">
    <citation type="submission" date="2016-11" db="EMBL/GenBank/DDBJ databases">
        <title>Draft Genome Sequences of Nine Cyanobacterial Strains from Diverse Habitats.</title>
        <authorList>
            <person name="Zhu T."/>
            <person name="Hou S."/>
            <person name="Lu X."/>
            <person name="Hess W.R."/>
        </authorList>
    </citation>
    <scope>NUCLEOTIDE SEQUENCE [LARGE SCALE GENOMIC DNA]</scope>
    <source>
        <strain evidence="4 5">5.2 s.c.1</strain>
    </source>
</reference>
<dbReference type="RefSeq" id="WP_073548338.1">
    <property type="nucleotide sequence ID" value="NZ_CAWMVK010000023.1"/>
</dbReference>
<name>A0A1U7HY69_9CHRO</name>
<dbReference type="InterPro" id="IPR029063">
    <property type="entry name" value="SAM-dependent_MTases_sf"/>
</dbReference>
<evidence type="ECO:0008006" key="6">
    <source>
        <dbReference type="Google" id="ProtNLM"/>
    </source>
</evidence>
<evidence type="ECO:0000256" key="2">
    <source>
        <dbReference type="ARBA" id="ARBA00022679"/>
    </source>
</evidence>
<dbReference type="STRING" id="247279.NIES1031_04755"/>